<dbReference type="SUPFAM" id="SSF69322">
    <property type="entry name" value="Tricorn protease domain 2"/>
    <property type="match status" value="1"/>
</dbReference>
<gene>
    <name evidence="1" type="ORF">SAMN04488557_0438</name>
</gene>
<keyword evidence="2" id="KW-1185">Reference proteome</keyword>
<protein>
    <recommendedName>
        <fullName evidence="3">DUF1513 domain-containing protein</fullName>
    </recommendedName>
</protein>
<dbReference type="InterPro" id="IPR015943">
    <property type="entry name" value="WD40/YVTN_repeat-like_dom_sf"/>
</dbReference>
<dbReference type="Gene3D" id="2.130.10.10">
    <property type="entry name" value="YVTN repeat-like/Quinoprotein amine dehydrogenase"/>
    <property type="match status" value="1"/>
</dbReference>
<dbReference type="EMBL" id="FPCH01000001">
    <property type="protein sequence ID" value="SFV26355.1"/>
    <property type="molecule type" value="Genomic_DNA"/>
</dbReference>
<name>A0A1I7MVE3_9HYPH</name>
<organism evidence="1 2">
    <name type="scientific">Hyphomicrobium facile</name>
    <dbReference type="NCBI Taxonomy" id="51670"/>
    <lineage>
        <taxon>Bacteria</taxon>
        <taxon>Pseudomonadati</taxon>
        <taxon>Pseudomonadota</taxon>
        <taxon>Alphaproteobacteria</taxon>
        <taxon>Hyphomicrobiales</taxon>
        <taxon>Hyphomicrobiaceae</taxon>
        <taxon>Hyphomicrobium</taxon>
    </lineage>
</organism>
<dbReference type="AlphaFoldDB" id="A0A1I7MVE3"/>
<evidence type="ECO:0008006" key="3">
    <source>
        <dbReference type="Google" id="ProtNLM"/>
    </source>
</evidence>
<evidence type="ECO:0000313" key="2">
    <source>
        <dbReference type="Proteomes" id="UP000199423"/>
    </source>
</evidence>
<evidence type="ECO:0000313" key="1">
    <source>
        <dbReference type="EMBL" id="SFV26355.1"/>
    </source>
</evidence>
<sequence>MAIDRRSLLLGTLAFVGAAPMRGALAMGASDIAYVSAARRADGSYTVLLLRADGSVLREVPLSGRGHDIAIHRPSNKVAVFARRPGAFAVAFDLATTRQPVVFTPGEGRHYFGHGSFSQDGRVLYASENDIESGDGVIGIYDVASGFKKIGEHPSYGTGPHEIMLLADGKTIAVGNGGLDTVPDAGRENLNVDTMEPSLAFVDRESGKLIAKHTMTGDLQSLSIRHVTQDATGLVWFGAQWEGSPSETPQLVGSAGVDRALKLIEPQAKGGSDLKGYIGAMAVSADGRYIAASAPKAGHVLYVDTTTATVVGQSNLKDVCGIAPEGQQDFAASSGFGVVRYETARASTITEHELQDISFDNHLRRVG</sequence>
<dbReference type="Proteomes" id="UP000199423">
    <property type="component" value="Unassembled WGS sequence"/>
</dbReference>
<dbReference type="InterPro" id="IPR008311">
    <property type="entry name" value="UCP028101"/>
</dbReference>
<reference evidence="2" key="1">
    <citation type="submission" date="2016-10" db="EMBL/GenBank/DDBJ databases">
        <authorList>
            <person name="Varghese N."/>
            <person name="Submissions S."/>
        </authorList>
    </citation>
    <scope>NUCLEOTIDE SEQUENCE [LARGE SCALE GENOMIC DNA]</scope>
    <source>
        <strain evidence="2">DSM 1565</strain>
    </source>
</reference>
<proteinExistence type="predicted"/>
<dbReference type="PIRSF" id="PIRSF028101">
    <property type="entry name" value="UCP028101"/>
    <property type="match status" value="1"/>
</dbReference>
<accession>A0A1I7MVE3</accession>
<dbReference type="RefSeq" id="WP_244531028.1">
    <property type="nucleotide sequence ID" value="NZ_FPCH01000001.1"/>
</dbReference>
<dbReference type="Pfam" id="PF07433">
    <property type="entry name" value="DUF1513"/>
    <property type="match status" value="1"/>
</dbReference>
<dbReference type="STRING" id="51670.SAMN04488557_0438"/>